<feature type="compositionally biased region" description="Polar residues" evidence="1">
    <location>
        <begin position="28"/>
        <end position="39"/>
    </location>
</feature>
<dbReference type="EMBL" id="GGFK01014984">
    <property type="protein sequence ID" value="MBW48305.1"/>
    <property type="molecule type" value="Transcribed_RNA"/>
</dbReference>
<accession>A0A2M4B5H1</accession>
<organism evidence="3">
    <name type="scientific">Anopheles triannulatus</name>
    <dbReference type="NCBI Taxonomy" id="58253"/>
    <lineage>
        <taxon>Eukaryota</taxon>
        <taxon>Metazoa</taxon>
        <taxon>Ecdysozoa</taxon>
        <taxon>Arthropoda</taxon>
        <taxon>Hexapoda</taxon>
        <taxon>Insecta</taxon>
        <taxon>Pterygota</taxon>
        <taxon>Neoptera</taxon>
        <taxon>Endopterygota</taxon>
        <taxon>Diptera</taxon>
        <taxon>Nematocera</taxon>
        <taxon>Culicoidea</taxon>
        <taxon>Culicidae</taxon>
        <taxon>Anophelinae</taxon>
        <taxon>Anopheles</taxon>
    </lineage>
</organism>
<evidence type="ECO:0000313" key="3">
    <source>
        <dbReference type="EMBL" id="MBW48305.1"/>
    </source>
</evidence>
<name>A0A2M4B5H1_9DIPT</name>
<feature type="signal peptide" evidence="2">
    <location>
        <begin position="1"/>
        <end position="25"/>
    </location>
</feature>
<protein>
    <submittedName>
        <fullName evidence="3">Putative secreted protein</fullName>
    </submittedName>
</protein>
<feature type="chain" id="PRO_5014966973" evidence="2">
    <location>
        <begin position="26"/>
        <end position="84"/>
    </location>
</feature>
<reference evidence="3" key="1">
    <citation type="submission" date="2018-01" db="EMBL/GenBank/DDBJ databases">
        <title>An insight into the sialome of Amazonian anophelines.</title>
        <authorList>
            <person name="Ribeiro J.M."/>
            <person name="Scarpassa V."/>
            <person name="Calvo E."/>
        </authorList>
    </citation>
    <scope>NUCLEOTIDE SEQUENCE</scope>
    <source>
        <tissue evidence="3">Salivary glands</tissue>
    </source>
</reference>
<evidence type="ECO:0000256" key="1">
    <source>
        <dbReference type="SAM" id="MobiDB-lite"/>
    </source>
</evidence>
<proteinExistence type="predicted"/>
<dbReference type="AlphaFoldDB" id="A0A2M4B5H1"/>
<sequence length="84" mass="9329">MKQITVLSLFACVVLCLIYTQGVQSNCTSEAQGKTTPSTKPEDSNLFRVDQTTPKPCPDECLRDHKRTCSPKRGSSKTYDQCNV</sequence>
<keyword evidence="2" id="KW-0732">Signal</keyword>
<evidence type="ECO:0000256" key="2">
    <source>
        <dbReference type="SAM" id="SignalP"/>
    </source>
</evidence>
<feature type="region of interest" description="Disordered" evidence="1">
    <location>
        <begin position="28"/>
        <end position="51"/>
    </location>
</feature>